<dbReference type="Proteomes" id="UP000028839">
    <property type="component" value="Unassembled WGS sequence"/>
</dbReference>
<dbReference type="EMBL" id="JPGN01000029">
    <property type="protein sequence ID" value="KFI19981.1"/>
    <property type="molecule type" value="Genomic_DNA"/>
</dbReference>
<proteinExistence type="predicted"/>
<accession>A0A0E2Z434</accession>
<gene>
    <name evidence="1" type="ORF">IB75_04985</name>
</gene>
<name>A0A0E2Z434_9GAMM</name>
<evidence type="ECO:0000313" key="2">
    <source>
        <dbReference type="Proteomes" id="UP000028839"/>
    </source>
</evidence>
<organism evidence="1 2">
    <name type="scientific">Nitrosococcus oceani C-27</name>
    <dbReference type="NCBI Taxonomy" id="314279"/>
    <lineage>
        <taxon>Bacteria</taxon>
        <taxon>Pseudomonadati</taxon>
        <taxon>Pseudomonadota</taxon>
        <taxon>Gammaproteobacteria</taxon>
        <taxon>Chromatiales</taxon>
        <taxon>Chromatiaceae</taxon>
        <taxon>Nitrosococcus</taxon>
    </lineage>
</organism>
<sequence length="61" mass="6744">MLKKSILYVVFLFRGLLYRADLGLSILRGDAQKMSFAIVPMAPLSSLAFLHLLECTAVMGI</sequence>
<reference evidence="1 2" key="1">
    <citation type="submission" date="2014-07" db="EMBL/GenBank/DDBJ databases">
        <title>Comparative analysis of Nitrosococcus oceani genome inventories of strains from Pacific and Atlantic gyres.</title>
        <authorList>
            <person name="Lim C.K."/>
            <person name="Wang L."/>
            <person name="Sayavedra-Soto L.A."/>
            <person name="Klotz M.G."/>
        </authorList>
    </citation>
    <scope>NUCLEOTIDE SEQUENCE [LARGE SCALE GENOMIC DNA]</scope>
    <source>
        <strain evidence="1 2">C-27</strain>
    </source>
</reference>
<dbReference type="AlphaFoldDB" id="A0A0E2Z434"/>
<dbReference type="HOGENOM" id="CLU_2917994_0_0_6"/>
<comment type="caution">
    <text evidence="1">The sequence shown here is derived from an EMBL/GenBank/DDBJ whole genome shotgun (WGS) entry which is preliminary data.</text>
</comment>
<protein>
    <submittedName>
        <fullName evidence="1">Uncharacterized protein</fullName>
    </submittedName>
</protein>
<evidence type="ECO:0000313" key="1">
    <source>
        <dbReference type="EMBL" id="KFI19981.1"/>
    </source>
</evidence>